<proteinExistence type="predicted"/>
<evidence type="ECO:0000313" key="2">
    <source>
        <dbReference type="Proteomes" id="UP001500454"/>
    </source>
</evidence>
<sequence length="95" mass="10952">MNEHLKKYLDEFVNGNPHQVFDQSLIDETLGFLNKHPEYETGAKAYRVYVRCLARKKTELAQRIKNKYGQIFPKPDDASVAMGFALMAVSRHPKP</sequence>
<protein>
    <submittedName>
        <fullName evidence="1">Uncharacterized protein</fullName>
    </submittedName>
</protein>
<dbReference type="RefSeq" id="WP_345227312.1">
    <property type="nucleotide sequence ID" value="NZ_BAABHA010000015.1"/>
</dbReference>
<evidence type="ECO:0000313" key="1">
    <source>
        <dbReference type="EMBL" id="GAA4391695.1"/>
    </source>
</evidence>
<reference evidence="2" key="1">
    <citation type="journal article" date="2019" name="Int. J. Syst. Evol. Microbiol.">
        <title>The Global Catalogue of Microorganisms (GCM) 10K type strain sequencing project: providing services to taxonomists for standard genome sequencing and annotation.</title>
        <authorList>
            <consortium name="The Broad Institute Genomics Platform"/>
            <consortium name="The Broad Institute Genome Sequencing Center for Infectious Disease"/>
            <person name="Wu L."/>
            <person name="Ma J."/>
        </authorList>
    </citation>
    <scope>NUCLEOTIDE SEQUENCE [LARGE SCALE GENOMIC DNA]</scope>
    <source>
        <strain evidence="2">JCM 17924</strain>
    </source>
</reference>
<accession>A0ABP8JJ57</accession>
<keyword evidence="2" id="KW-1185">Reference proteome</keyword>
<gene>
    <name evidence="1" type="ORF">GCM10023186_41250</name>
</gene>
<comment type="caution">
    <text evidence="1">The sequence shown here is derived from an EMBL/GenBank/DDBJ whole genome shotgun (WGS) entry which is preliminary data.</text>
</comment>
<dbReference type="Proteomes" id="UP001500454">
    <property type="component" value="Unassembled WGS sequence"/>
</dbReference>
<organism evidence="1 2">
    <name type="scientific">Hymenobacter koreensis</name>
    <dbReference type="NCBI Taxonomy" id="1084523"/>
    <lineage>
        <taxon>Bacteria</taxon>
        <taxon>Pseudomonadati</taxon>
        <taxon>Bacteroidota</taxon>
        <taxon>Cytophagia</taxon>
        <taxon>Cytophagales</taxon>
        <taxon>Hymenobacteraceae</taxon>
        <taxon>Hymenobacter</taxon>
    </lineage>
</organism>
<name>A0ABP8JJ57_9BACT</name>
<dbReference type="EMBL" id="BAABHA010000015">
    <property type="protein sequence ID" value="GAA4391695.1"/>
    <property type="molecule type" value="Genomic_DNA"/>
</dbReference>